<comment type="caution">
    <text evidence="1">The sequence shown here is derived from an EMBL/GenBank/DDBJ whole genome shotgun (WGS) entry which is preliminary data.</text>
</comment>
<name>A0AAW2YYL6_9EUKA</name>
<gene>
    <name evidence="1" type="ORF">AKO1_011126</name>
</gene>
<reference evidence="1 2" key="1">
    <citation type="submission" date="2024-03" db="EMBL/GenBank/DDBJ databases">
        <title>The Acrasis kona genome and developmental transcriptomes reveal deep origins of eukaryotic multicellular pathways.</title>
        <authorList>
            <person name="Sheikh S."/>
            <person name="Fu C.-J."/>
            <person name="Brown M.W."/>
            <person name="Baldauf S.L."/>
        </authorList>
    </citation>
    <scope>NUCLEOTIDE SEQUENCE [LARGE SCALE GENOMIC DNA]</scope>
    <source>
        <strain evidence="1 2">ATCC MYA-3509</strain>
    </source>
</reference>
<sequence>MNMNIIIDELEKENRMLKGRLDDLEKNEKARKHRILLGEVAYRIEQIVAAKVLKERNKKSRRKWTVNDFLYPNTSKHTNKKLTEDEEQTWKDIQYEIVAEGRFDGDPEIFGQALDDLKLTRMKDAHDDVDIVTREQLLQYIDEQYQREDQYTIEDAKNLVLVLCNVADNQDYPLMRLK</sequence>
<dbReference type="AlphaFoldDB" id="A0AAW2YYL6"/>
<evidence type="ECO:0000313" key="1">
    <source>
        <dbReference type="EMBL" id="KAL0482245.1"/>
    </source>
</evidence>
<protein>
    <submittedName>
        <fullName evidence="1">Pentatricopeptide repeat-containing protein</fullName>
    </submittedName>
</protein>
<evidence type="ECO:0000313" key="2">
    <source>
        <dbReference type="Proteomes" id="UP001431209"/>
    </source>
</evidence>
<dbReference type="Proteomes" id="UP001431209">
    <property type="component" value="Unassembled WGS sequence"/>
</dbReference>
<organism evidence="1 2">
    <name type="scientific">Acrasis kona</name>
    <dbReference type="NCBI Taxonomy" id="1008807"/>
    <lineage>
        <taxon>Eukaryota</taxon>
        <taxon>Discoba</taxon>
        <taxon>Heterolobosea</taxon>
        <taxon>Tetramitia</taxon>
        <taxon>Eutetramitia</taxon>
        <taxon>Acrasidae</taxon>
        <taxon>Acrasis</taxon>
    </lineage>
</organism>
<proteinExistence type="predicted"/>
<accession>A0AAW2YYL6</accession>
<dbReference type="EMBL" id="JAOPGA020000836">
    <property type="protein sequence ID" value="KAL0482245.1"/>
    <property type="molecule type" value="Genomic_DNA"/>
</dbReference>
<keyword evidence="2" id="KW-1185">Reference proteome</keyword>